<organism evidence="3 4">
    <name type="scientific">Sphingomonas floccifaciens</name>
    <dbReference type="NCBI Taxonomy" id="1844115"/>
    <lineage>
        <taxon>Bacteria</taxon>
        <taxon>Pseudomonadati</taxon>
        <taxon>Pseudomonadota</taxon>
        <taxon>Alphaproteobacteria</taxon>
        <taxon>Sphingomonadales</taxon>
        <taxon>Sphingomonadaceae</taxon>
        <taxon>Sphingomonas</taxon>
    </lineage>
</organism>
<reference evidence="4" key="1">
    <citation type="journal article" date="2019" name="Int. J. Syst. Evol. Microbiol.">
        <title>The Global Catalogue of Microorganisms (GCM) 10K type strain sequencing project: providing services to taxonomists for standard genome sequencing and annotation.</title>
        <authorList>
            <consortium name="The Broad Institute Genomics Platform"/>
            <consortium name="The Broad Institute Genome Sequencing Center for Infectious Disease"/>
            <person name="Wu L."/>
            <person name="Ma J."/>
        </authorList>
    </citation>
    <scope>NUCLEOTIDE SEQUENCE [LARGE SCALE GENOMIC DNA]</scope>
    <source>
        <strain evidence="4">Q85</strain>
    </source>
</reference>
<feature type="compositionally biased region" description="Low complexity" evidence="1">
    <location>
        <begin position="27"/>
        <end position="41"/>
    </location>
</feature>
<dbReference type="Pfam" id="PF13739">
    <property type="entry name" value="PdaC"/>
    <property type="match status" value="1"/>
</dbReference>
<dbReference type="RefSeq" id="WP_380938299.1">
    <property type="nucleotide sequence ID" value="NZ_JBHUFC010000001.1"/>
</dbReference>
<evidence type="ECO:0000259" key="2">
    <source>
        <dbReference type="Pfam" id="PF13739"/>
    </source>
</evidence>
<protein>
    <submittedName>
        <fullName evidence="3">DUF4163 domain-containing protein</fullName>
    </submittedName>
</protein>
<proteinExistence type="predicted"/>
<dbReference type="InterPro" id="IPR025303">
    <property type="entry name" value="PdaC"/>
</dbReference>
<feature type="region of interest" description="Disordered" evidence="1">
    <location>
        <begin position="24"/>
        <end position="52"/>
    </location>
</feature>
<evidence type="ECO:0000313" key="4">
    <source>
        <dbReference type="Proteomes" id="UP001597283"/>
    </source>
</evidence>
<sequence length="278" mass="29351">MQYREFLSGAALVMLTACGGGDPTPPVANTADPVVTTTTATPAPPQPPAPPPAPAFIAKSVASTADYNFRYAIPKVAADYDGLVRHLNADRDKAQASVAKDAAAFRKETVAGGFPFRKYESTTDWKQVALTPRFLSLSAETYDYTGGAHGSPGIRALLWDRRDAVVRQPTDLFVSEAAIQQAIGAAFCDALDIQRAKRRGAPVVRGNGDSFNDCPKVSEATLILGSTDGRAVDRIGLLVGPYVAGSYAEGSYDLTLPVTPALIAAVKPDYRSAFATRG</sequence>
<gene>
    <name evidence="3" type="ORF">ACFSC3_02235</name>
</gene>
<dbReference type="PROSITE" id="PS51257">
    <property type="entry name" value="PROKAR_LIPOPROTEIN"/>
    <property type="match status" value="1"/>
</dbReference>
<evidence type="ECO:0000256" key="1">
    <source>
        <dbReference type="SAM" id="MobiDB-lite"/>
    </source>
</evidence>
<feature type="domain" description="Deacetylase PdaC" evidence="2">
    <location>
        <begin position="67"/>
        <end position="151"/>
    </location>
</feature>
<comment type="caution">
    <text evidence="3">The sequence shown here is derived from an EMBL/GenBank/DDBJ whole genome shotgun (WGS) entry which is preliminary data.</text>
</comment>
<keyword evidence="4" id="KW-1185">Reference proteome</keyword>
<feature type="compositionally biased region" description="Pro residues" evidence="1">
    <location>
        <begin position="42"/>
        <end position="52"/>
    </location>
</feature>
<dbReference type="Proteomes" id="UP001597283">
    <property type="component" value="Unassembled WGS sequence"/>
</dbReference>
<accession>A0ABW4N8W2</accession>
<name>A0ABW4N8W2_9SPHN</name>
<evidence type="ECO:0000313" key="3">
    <source>
        <dbReference type="EMBL" id="MFD1786382.1"/>
    </source>
</evidence>
<dbReference type="EMBL" id="JBHUFC010000001">
    <property type="protein sequence ID" value="MFD1786382.1"/>
    <property type="molecule type" value="Genomic_DNA"/>
</dbReference>
<dbReference type="Gene3D" id="3.30.565.40">
    <property type="entry name" value="Fervidobacterium nodosum Rt17-B1 like"/>
    <property type="match status" value="1"/>
</dbReference>